<organism evidence="2 3">
    <name type="scientific">Periconia digitata</name>
    <dbReference type="NCBI Taxonomy" id="1303443"/>
    <lineage>
        <taxon>Eukaryota</taxon>
        <taxon>Fungi</taxon>
        <taxon>Dikarya</taxon>
        <taxon>Ascomycota</taxon>
        <taxon>Pezizomycotina</taxon>
        <taxon>Dothideomycetes</taxon>
        <taxon>Pleosporomycetidae</taxon>
        <taxon>Pleosporales</taxon>
        <taxon>Massarineae</taxon>
        <taxon>Periconiaceae</taxon>
        <taxon>Periconia</taxon>
    </lineage>
</organism>
<dbReference type="PANTHER" id="PTHR37540:SF5">
    <property type="entry name" value="TRANSCRIPTION FACTOR DOMAIN-CONTAINING PROTEIN"/>
    <property type="match status" value="1"/>
</dbReference>
<dbReference type="Proteomes" id="UP001152607">
    <property type="component" value="Unassembled WGS sequence"/>
</dbReference>
<dbReference type="PANTHER" id="PTHR37540">
    <property type="entry name" value="TRANSCRIPTION FACTOR (ACR-2), PUTATIVE-RELATED-RELATED"/>
    <property type="match status" value="1"/>
</dbReference>
<feature type="compositionally biased region" description="Basic and acidic residues" evidence="1">
    <location>
        <begin position="104"/>
        <end position="113"/>
    </location>
</feature>
<sequence length="703" mass="77860">MSSSNPGSYPVVPHHQWHSSSSSSANHICHEANKVSHPPDPNPAAPQPSGDQTAQPRPSRRSRKRNGGGPPQLQFLTATDPSQFKDEKAKRSVRSQAMIQYRYKSSEQKRKNNESSSTTTTAPVDPPPAKAISNQPKASSLVSTANDVLRHPPPTASTGPPKLRSWWDEVDDQALYRSTLEAWRGTSQQGPAAITAPYTTRTTALSISFRPRRYLDARTALDSTVPAHSVLDYERTAQHDQRLLDIALEEASKRFPRGFGNGVDPFLVLPKFESRELDSFMLVRTCNRTFSSASTLKRWLPAMLSHPHILLSSTIVACTWMDMHAGVRGESRRTAVVKGEILSWIKGRLNSAELQAHDSTMIVIVHMLAGEMWSCNEQTLRWHEMGVAKLIAHRGGMDNLMTMGPVGITCAIVCLHSDIICEAAPLPEFAQWNPPPILEDGPEALPESPLFYRTPELVPVVKDPACNMYTYEIICDMRDLTDLFLSLHAGSDSIVDAEISAEMSVSRYNNDLKATPSTVDYDAKVAEIRTKLALLPSAFVPGLPTSGDFVYEACRITAIIYTSAIIMRVPLSVAAEPARNVVLLDRASVQPPEVFTKRLTQSLYEIIERTNVGDIWGDMAGVFYWVSAVGAAASRTSVTTDMYQEPTSLSEEYTTWTRRCLIMFATRAMIILVFKHPVPVSIAQKRLLKVQELLSSRTLRKAL</sequence>
<comment type="caution">
    <text evidence="2">The sequence shown here is derived from an EMBL/GenBank/DDBJ whole genome shotgun (WGS) entry which is preliminary data.</text>
</comment>
<dbReference type="EMBL" id="CAOQHR010000002">
    <property type="protein sequence ID" value="CAI6327870.1"/>
    <property type="molecule type" value="Genomic_DNA"/>
</dbReference>
<name>A0A9W4U9J6_9PLEO</name>
<dbReference type="OrthoDB" id="415825at2759"/>
<keyword evidence="3" id="KW-1185">Reference proteome</keyword>
<evidence type="ECO:0000313" key="3">
    <source>
        <dbReference type="Proteomes" id="UP001152607"/>
    </source>
</evidence>
<evidence type="ECO:0000256" key="1">
    <source>
        <dbReference type="SAM" id="MobiDB-lite"/>
    </source>
</evidence>
<evidence type="ECO:0008006" key="4">
    <source>
        <dbReference type="Google" id="ProtNLM"/>
    </source>
</evidence>
<evidence type="ECO:0000313" key="2">
    <source>
        <dbReference type="EMBL" id="CAI6327870.1"/>
    </source>
</evidence>
<feature type="region of interest" description="Disordered" evidence="1">
    <location>
        <begin position="1"/>
        <end position="164"/>
    </location>
</feature>
<dbReference type="AlphaFoldDB" id="A0A9W4U9J6"/>
<gene>
    <name evidence="2" type="ORF">PDIGIT_LOCUS3928</name>
</gene>
<accession>A0A9W4U9J6</accession>
<feature type="compositionally biased region" description="Polar residues" evidence="1">
    <location>
        <begin position="132"/>
        <end position="146"/>
    </location>
</feature>
<protein>
    <recommendedName>
        <fullName evidence="4">Tachykinin family protein</fullName>
    </recommendedName>
</protein>
<reference evidence="2" key="1">
    <citation type="submission" date="2023-01" db="EMBL/GenBank/DDBJ databases">
        <authorList>
            <person name="Van Ghelder C."/>
            <person name="Rancurel C."/>
        </authorList>
    </citation>
    <scope>NUCLEOTIDE SEQUENCE</scope>
    <source>
        <strain evidence="2">CNCM I-4278</strain>
    </source>
</reference>
<proteinExistence type="predicted"/>